<dbReference type="InterPro" id="IPR036651">
    <property type="entry name" value="Gln_synt_N_sf"/>
</dbReference>
<gene>
    <name evidence="8" type="ORF">SAMN05444583_11212</name>
</gene>
<reference evidence="9" key="1">
    <citation type="submission" date="2016-10" db="EMBL/GenBank/DDBJ databases">
        <authorList>
            <person name="Varghese N."/>
            <person name="Submissions S."/>
        </authorList>
    </citation>
    <scope>NUCLEOTIDE SEQUENCE [LARGE SCALE GENOMIC DNA]</scope>
    <source>
        <strain evidence="9">DSM 44675</strain>
    </source>
</reference>
<evidence type="ECO:0000313" key="9">
    <source>
        <dbReference type="Proteomes" id="UP000198677"/>
    </source>
</evidence>
<accession>A0A1H7RT34</accession>
<dbReference type="GO" id="GO:0005524">
    <property type="term" value="F:ATP binding"/>
    <property type="evidence" value="ECO:0007669"/>
    <property type="project" value="UniProtKB-KW"/>
</dbReference>
<evidence type="ECO:0000256" key="6">
    <source>
        <dbReference type="RuleBase" id="RU000384"/>
    </source>
</evidence>
<dbReference type="SUPFAM" id="SSF55931">
    <property type="entry name" value="Glutamine synthetase/guanido kinase"/>
    <property type="match status" value="1"/>
</dbReference>
<evidence type="ECO:0000256" key="2">
    <source>
        <dbReference type="ARBA" id="ARBA00022598"/>
    </source>
</evidence>
<evidence type="ECO:0000256" key="1">
    <source>
        <dbReference type="ARBA" id="ARBA00009897"/>
    </source>
</evidence>
<dbReference type="OrthoDB" id="3277468at2"/>
<keyword evidence="2" id="KW-0436">Ligase</keyword>
<evidence type="ECO:0000256" key="3">
    <source>
        <dbReference type="ARBA" id="ARBA00022741"/>
    </source>
</evidence>
<keyword evidence="4" id="KW-0067">ATP-binding</keyword>
<evidence type="ECO:0000313" key="8">
    <source>
        <dbReference type="EMBL" id="SEL63168.1"/>
    </source>
</evidence>
<dbReference type="SMART" id="SM01230">
    <property type="entry name" value="Gln-synt_C"/>
    <property type="match status" value="1"/>
</dbReference>
<dbReference type="GO" id="GO:0004356">
    <property type="term" value="F:glutamine synthetase activity"/>
    <property type="evidence" value="ECO:0007669"/>
    <property type="project" value="InterPro"/>
</dbReference>
<dbReference type="Proteomes" id="UP000198677">
    <property type="component" value="Unassembled WGS sequence"/>
</dbReference>
<dbReference type="Pfam" id="PF16952">
    <property type="entry name" value="Gln-synt_N_2"/>
    <property type="match status" value="1"/>
</dbReference>
<dbReference type="PROSITE" id="PS51987">
    <property type="entry name" value="GS_CATALYTIC"/>
    <property type="match status" value="1"/>
</dbReference>
<dbReference type="SUPFAM" id="SSF54368">
    <property type="entry name" value="Glutamine synthetase, N-terminal domain"/>
    <property type="match status" value="1"/>
</dbReference>
<dbReference type="EMBL" id="FOAW01000012">
    <property type="protein sequence ID" value="SEL63168.1"/>
    <property type="molecule type" value="Genomic_DNA"/>
</dbReference>
<dbReference type="InterPro" id="IPR008147">
    <property type="entry name" value="Gln_synt_N"/>
</dbReference>
<dbReference type="AlphaFoldDB" id="A0A1H7RT34"/>
<feature type="domain" description="GS catalytic" evidence="7">
    <location>
        <begin position="122"/>
        <end position="457"/>
    </location>
</feature>
<keyword evidence="3" id="KW-0547">Nucleotide-binding</keyword>
<dbReference type="InterPro" id="IPR014746">
    <property type="entry name" value="Gln_synth/guanido_kin_cat_dom"/>
</dbReference>
<dbReference type="RefSeq" id="WP_072751103.1">
    <property type="nucleotide sequence ID" value="NZ_FOAW01000012.1"/>
</dbReference>
<name>A0A1H7RT34_9NOCA</name>
<evidence type="ECO:0000256" key="4">
    <source>
        <dbReference type="ARBA" id="ARBA00022840"/>
    </source>
</evidence>
<evidence type="ECO:0000256" key="5">
    <source>
        <dbReference type="PROSITE-ProRule" id="PRU01331"/>
    </source>
</evidence>
<dbReference type="Gene3D" id="3.30.590.10">
    <property type="entry name" value="Glutamine synthetase/guanido kinase, catalytic domain"/>
    <property type="match status" value="1"/>
</dbReference>
<organism evidence="8 9">
    <name type="scientific">Rhodococcus maanshanensis</name>
    <dbReference type="NCBI Taxonomy" id="183556"/>
    <lineage>
        <taxon>Bacteria</taxon>
        <taxon>Bacillati</taxon>
        <taxon>Actinomycetota</taxon>
        <taxon>Actinomycetes</taxon>
        <taxon>Mycobacteriales</taxon>
        <taxon>Nocardiaceae</taxon>
        <taxon>Rhodococcus</taxon>
    </lineage>
</organism>
<sequence length="457" mass="47991">MDRDERERLAAEAGPVAARLADQGVVGVALTWVDNSGITRMKAVPVDRLANAAAWGVGASPVFDAFATDDSIIAGRCAGGPVGDLRLLPDLNRIVALAAQPGWAWAPADRYTQEGTRHPQDARDVTRRAVAALADAGLTAKAGIEVEWTLGRGGDDFVPATRGPAYGFTRLVEHSDYLADLLAALREQGVAVEQIHPEYAAGQYELSVAAEDPIGAADTFVLVRETIRALSADRGLRASFSPKVVADGVGNGGHVHLSIWRGGVNLHDGGDGPCGMTDAAESFAAGILHRLPALLAVGAPSVASYLRLVPGHWAAPYQACGHENRETALRLITGSRGDEGRSANLEVKVLDQSANPYLCIAGLIFAGLAGLAERSRLPALVDVDPAGLSEDERARRGIRALPDTLAETTDAFEADTVLGAAFGPELAATVVDLRRAEVARFADSSPEEIVAALRWAF</sequence>
<evidence type="ECO:0000259" key="7">
    <source>
        <dbReference type="PROSITE" id="PS51987"/>
    </source>
</evidence>
<dbReference type="InterPro" id="IPR008146">
    <property type="entry name" value="Gln_synth_cat_dom"/>
</dbReference>
<keyword evidence="9" id="KW-1185">Reference proteome</keyword>
<dbReference type="Pfam" id="PF00120">
    <property type="entry name" value="Gln-synt_C"/>
    <property type="match status" value="1"/>
</dbReference>
<dbReference type="GO" id="GO:0006542">
    <property type="term" value="P:glutamine biosynthetic process"/>
    <property type="evidence" value="ECO:0007669"/>
    <property type="project" value="InterPro"/>
</dbReference>
<protein>
    <submittedName>
        <fullName evidence="8">Glutamine synthetase</fullName>
    </submittedName>
</protein>
<comment type="similarity">
    <text evidence="1 5 6">Belongs to the glutamine synthetase family.</text>
</comment>
<dbReference type="PANTHER" id="PTHR43785:SF12">
    <property type="entry name" value="TYPE-1 GLUTAMINE SYNTHETASE 2"/>
    <property type="match status" value="1"/>
</dbReference>
<proteinExistence type="inferred from homology"/>
<dbReference type="PANTHER" id="PTHR43785">
    <property type="entry name" value="GAMMA-GLUTAMYLPUTRESCINE SYNTHETASE"/>
    <property type="match status" value="1"/>
</dbReference>
<dbReference type="Gene3D" id="3.10.20.70">
    <property type="entry name" value="Glutamine synthetase, N-terminal domain"/>
    <property type="match status" value="1"/>
</dbReference>